<evidence type="ECO:0000256" key="6">
    <source>
        <dbReference type="ARBA" id="ARBA00023180"/>
    </source>
</evidence>
<dbReference type="InterPro" id="IPR025483">
    <property type="entry name" value="Lipase_euk"/>
</dbReference>
<reference evidence="11 12" key="1">
    <citation type="submission" date="2015-12" db="EMBL/GenBank/DDBJ databases">
        <title>The genome of Folsomia candida.</title>
        <authorList>
            <person name="Faddeeva A."/>
            <person name="Derks M.F."/>
            <person name="Anvar Y."/>
            <person name="Smit S."/>
            <person name="Van Straalen N."/>
            <person name="Roelofs D."/>
        </authorList>
    </citation>
    <scope>NUCLEOTIDE SEQUENCE [LARGE SCALE GENOMIC DNA]</scope>
    <source>
        <strain evidence="11 12">VU population</strain>
        <tissue evidence="11">Whole body</tissue>
    </source>
</reference>
<evidence type="ECO:0000256" key="5">
    <source>
        <dbReference type="ARBA" id="ARBA00023098"/>
    </source>
</evidence>
<dbReference type="EMBL" id="LNIX01000004">
    <property type="protein sequence ID" value="OXA55772.1"/>
    <property type="molecule type" value="Genomic_DNA"/>
</dbReference>
<gene>
    <name evidence="11" type="ORF">Fcan01_10011</name>
</gene>
<dbReference type="PANTHER" id="PTHR11005">
    <property type="entry name" value="LYSOSOMAL ACID LIPASE-RELATED"/>
    <property type="match status" value="1"/>
</dbReference>
<dbReference type="InterPro" id="IPR006693">
    <property type="entry name" value="AB_hydrolase_lipase"/>
</dbReference>
<dbReference type="Proteomes" id="UP000198287">
    <property type="component" value="Unassembled WGS sequence"/>
</dbReference>
<keyword evidence="2" id="KW-0732">Signal</keyword>
<dbReference type="InterPro" id="IPR022742">
    <property type="entry name" value="Hydrolase_4"/>
</dbReference>
<evidence type="ECO:0000259" key="9">
    <source>
        <dbReference type="Pfam" id="PF04083"/>
    </source>
</evidence>
<dbReference type="SUPFAM" id="SSF53474">
    <property type="entry name" value="alpha/beta-Hydrolases"/>
    <property type="match status" value="1"/>
</dbReference>
<evidence type="ECO:0000256" key="4">
    <source>
        <dbReference type="ARBA" id="ARBA00022963"/>
    </source>
</evidence>
<dbReference type="GO" id="GO:0016042">
    <property type="term" value="P:lipid catabolic process"/>
    <property type="evidence" value="ECO:0007669"/>
    <property type="project" value="UniProtKB-KW"/>
</dbReference>
<evidence type="ECO:0000256" key="1">
    <source>
        <dbReference type="ARBA" id="ARBA00010701"/>
    </source>
</evidence>
<evidence type="ECO:0000256" key="8">
    <source>
        <dbReference type="PIRSR" id="PIRSR000862-1"/>
    </source>
</evidence>
<keyword evidence="12" id="KW-1185">Reference proteome</keyword>
<dbReference type="STRING" id="158441.A0A226EE14"/>
<dbReference type="GO" id="GO:0016788">
    <property type="term" value="F:hydrolase activity, acting on ester bonds"/>
    <property type="evidence" value="ECO:0007669"/>
    <property type="project" value="InterPro"/>
</dbReference>
<evidence type="ECO:0000256" key="3">
    <source>
        <dbReference type="ARBA" id="ARBA00022801"/>
    </source>
</evidence>
<dbReference type="PIRSF" id="PIRSF000862">
    <property type="entry name" value="Steryl_ester_lip"/>
    <property type="match status" value="1"/>
</dbReference>
<sequence>MAEKHVKKEKRKESTHFLEEQGYYTENHEIVTSDGYILNLCRLFKRNNEIEGHTVKLPVPEKKPVALLVHGLLCQAENWCMISSEAGLPYKLLEEGYDCWLPNLRGTASSRKHVSLSTSSKSYWDFSFHEIAVIDLPTIIDYILTTTDNTSLTYIGHSMGCSVFLVLMSTKPEYCSKVDTMIALAPAVYGKHIRNMGFRPIILLGNFVGSSKFIRRREIANEPAAKSVKYIVLKSKRDRLGAWAIKFFGGFTGAFGKSGIEKERLRILSREWPCPTSLKLFCHGLQCYHTNKARQYNYGRAGNMKAYGQPKPPIYDFSKINVPVATFCSEGDELCRPLDVLTLSKQLPNLVGQYYINDDDFSHVDFMLGKRAHEIVFKRVIQILRDSKIKE</sequence>
<accession>A0A226EE14</accession>
<proteinExistence type="inferred from homology"/>
<dbReference type="Gene3D" id="3.40.50.1820">
    <property type="entry name" value="alpha/beta hydrolase"/>
    <property type="match status" value="1"/>
</dbReference>
<evidence type="ECO:0000256" key="7">
    <source>
        <dbReference type="PIRNR" id="PIRNR000862"/>
    </source>
</evidence>
<dbReference type="OrthoDB" id="9974421at2759"/>
<feature type="active site" description="Charge relay system" evidence="8">
    <location>
        <position position="332"/>
    </location>
</feature>
<dbReference type="Pfam" id="PF12146">
    <property type="entry name" value="Hydrolase_4"/>
    <property type="match status" value="1"/>
</dbReference>
<feature type="active site" description="Charge relay system" evidence="8">
    <location>
        <position position="363"/>
    </location>
</feature>
<feature type="domain" description="Serine aminopeptidase S33" evidence="10">
    <location>
        <begin position="88"/>
        <end position="193"/>
    </location>
</feature>
<organism evidence="11 12">
    <name type="scientific">Folsomia candida</name>
    <name type="common">Springtail</name>
    <dbReference type="NCBI Taxonomy" id="158441"/>
    <lineage>
        <taxon>Eukaryota</taxon>
        <taxon>Metazoa</taxon>
        <taxon>Ecdysozoa</taxon>
        <taxon>Arthropoda</taxon>
        <taxon>Hexapoda</taxon>
        <taxon>Collembola</taxon>
        <taxon>Entomobryomorpha</taxon>
        <taxon>Isotomoidea</taxon>
        <taxon>Isotomidae</taxon>
        <taxon>Proisotominae</taxon>
        <taxon>Folsomia</taxon>
    </lineage>
</organism>
<feature type="domain" description="Partial AB-hydrolase lipase" evidence="9">
    <location>
        <begin position="17"/>
        <end position="81"/>
    </location>
</feature>
<feature type="active site" description="Nucleophile" evidence="8">
    <location>
        <position position="158"/>
    </location>
</feature>
<dbReference type="Pfam" id="PF04083">
    <property type="entry name" value="Abhydro_lipase"/>
    <property type="match status" value="1"/>
</dbReference>
<protein>
    <recommendedName>
        <fullName evidence="7">Lipase</fullName>
    </recommendedName>
</protein>
<dbReference type="FunFam" id="3.40.50.1820:FF:000057">
    <property type="entry name" value="Lipase"/>
    <property type="match status" value="1"/>
</dbReference>
<keyword evidence="6" id="KW-0325">Glycoprotein</keyword>
<evidence type="ECO:0000313" key="12">
    <source>
        <dbReference type="Proteomes" id="UP000198287"/>
    </source>
</evidence>
<comment type="caution">
    <text evidence="11">The sequence shown here is derived from an EMBL/GenBank/DDBJ whole genome shotgun (WGS) entry which is preliminary data.</text>
</comment>
<evidence type="ECO:0000259" key="10">
    <source>
        <dbReference type="Pfam" id="PF12146"/>
    </source>
</evidence>
<keyword evidence="3 7" id="KW-0378">Hydrolase</keyword>
<dbReference type="InterPro" id="IPR029058">
    <property type="entry name" value="AB_hydrolase_fold"/>
</dbReference>
<keyword evidence="4 7" id="KW-0442">Lipid degradation</keyword>
<dbReference type="AlphaFoldDB" id="A0A226EE14"/>
<evidence type="ECO:0000313" key="11">
    <source>
        <dbReference type="EMBL" id="OXA55772.1"/>
    </source>
</evidence>
<keyword evidence="5" id="KW-0443">Lipid metabolism</keyword>
<name>A0A226EE14_FOLCA</name>
<evidence type="ECO:0000256" key="2">
    <source>
        <dbReference type="ARBA" id="ARBA00022729"/>
    </source>
</evidence>
<comment type="similarity">
    <text evidence="1 7">Belongs to the AB hydrolase superfamily. Lipase family.</text>
</comment>